<dbReference type="Proteomes" id="UP000192731">
    <property type="component" value="Unassembled WGS sequence"/>
</dbReference>
<dbReference type="InterPro" id="IPR050678">
    <property type="entry name" value="DNA_Partitioning_ATPase"/>
</dbReference>
<dbReference type="STRING" id="656914.SAMN00017405_0406"/>
<sequence length="292" mass="33990">MTTHNNAKNVISFINMKGGVGKTTLCLSLAYQLSMEDKKKILIIDMDPQFNATQTMMEQYDLVDEYLNKFRTEKSIINIFKRKKSLTNTRSSEIELKPEDTIIKSTINENLDIICGNIDIIFEDNNQDSISKKRLDLFIRKHKLNEYYDFIFIDCPPTISFFTDASLIASDYYLIPVKIDKFSILGVKMLDNVIALMKEDPENKVDCLGIVYTMEEKQKKLESIKDLFEENELIRDNYYIFSNTMPKHNHLLSGSKGNIAYNYDDTRGDIRSLSKEFLRVYFKEGEQNEECS</sequence>
<accession>A0A1W1VQ15</accession>
<evidence type="ECO:0000259" key="1">
    <source>
        <dbReference type="Pfam" id="PF13614"/>
    </source>
</evidence>
<dbReference type="InterPro" id="IPR025669">
    <property type="entry name" value="AAA_dom"/>
</dbReference>
<evidence type="ECO:0000313" key="3">
    <source>
        <dbReference type="Proteomes" id="UP000192731"/>
    </source>
</evidence>
<dbReference type="SUPFAM" id="SSF52540">
    <property type="entry name" value="P-loop containing nucleoside triphosphate hydrolases"/>
    <property type="match status" value="1"/>
</dbReference>
<dbReference type="AlphaFoldDB" id="A0A1W1VQ15"/>
<dbReference type="Pfam" id="PF13614">
    <property type="entry name" value="AAA_31"/>
    <property type="match status" value="1"/>
</dbReference>
<protein>
    <submittedName>
        <fullName evidence="2">Chromosome partitioning protein</fullName>
    </submittedName>
</protein>
<evidence type="ECO:0000313" key="2">
    <source>
        <dbReference type="EMBL" id="SMB95448.1"/>
    </source>
</evidence>
<dbReference type="RefSeq" id="WP_159446340.1">
    <property type="nucleotide sequence ID" value="NZ_FWWT01000022.1"/>
</dbReference>
<name>A0A1W1VQ15_DESTI</name>
<organism evidence="2 3">
    <name type="scientific">Desulfonispora thiosulfatigenes DSM 11270</name>
    <dbReference type="NCBI Taxonomy" id="656914"/>
    <lineage>
        <taxon>Bacteria</taxon>
        <taxon>Bacillati</taxon>
        <taxon>Bacillota</taxon>
        <taxon>Clostridia</taxon>
        <taxon>Eubacteriales</taxon>
        <taxon>Peptococcaceae</taxon>
        <taxon>Desulfonispora</taxon>
    </lineage>
</organism>
<dbReference type="PANTHER" id="PTHR13696">
    <property type="entry name" value="P-LOOP CONTAINING NUCLEOSIDE TRIPHOSPHATE HYDROLASE"/>
    <property type="match status" value="1"/>
</dbReference>
<gene>
    <name evidence="2" type="ORF">SAMN00017405_0406</name>
</gene>
<proteinExistence type="predicted"/>
<dbReference type="OrthoDB" id="9815116at2"/>
<dbReference type="CDD" id="cd02042">
    <property type="entry name" value="ParAB_family"/>
    <property type="match status" value="1"/>
</dbReference>
<dbReference type="PANTHER" id="PTHR13696:SF52">
    <property type="entry name" value="PARA FAMILY PROTEIN CT_582"/>
    <property type="match status" value="1"/>
</dbReference>
<dbReference type="Gene3D" id="3.40.50.300">
    <property type="entry name" value="P-loop containing nucleotide triphosphate hydrolases"/>
    <property type="match status" value="1"/>
</dbReference>
<reference evidence="2 3" key="1">
    <citation type="submission" date="2017-04" db="EMBL/GenBank/DDBJ databases">
        <authorList>
            <person name="Afonso C.L."/>
            <person name="Miller P.J."/>
            <person name="Scott M.A."/>
            <person name="Spackman E."/>
            <person name="Goraichik I."/>
            <person name="Dimitrov K.M."/>
            <person name="Suarez D.L."/>
            <person name="Swayne D.E."/>
        </authorList>
    </citation>
    <scope>NUCLEOTIDE SEQUENCE [LARGE SCALE GENOMIC DNA]</scope>
    <source>
        <strain evidence="2 3">DSM 11270</strain>
    </source>
</reference>
<feature type="domain" description="AAA" evidence="1">
    <location>
        <begin position="9"/>
        <end position="204"/>
    </location>
</feature>
<dbReference type="InterPro" id="IPR027417">
    <property type="entry name" value="P-loop_NTPase"/>
</dbReference>
<dbReference type="EMBL" id="FWWT01000022">
    <property type="protein sequence ID" value="SMB95448.1"/>
    <property type="molecule type" value="Genomic_DNA"/>
</dbReference>
<keyword evidence="3" id="KW-1185">Reference proteome</keyword>